<comment type="caution">
    <text evidence="1">The sequence shown here is derived from an EMBL/GenBank/DDBJ whole genome shotgun (WGS) entry which is preliminary data.</text>
</comment>
<sequence>MIDHALGLRARGTHTITGSDGVKYVVEALPSGVIGWQYEASAFDFGLILALARGLWNLMGRLVFGCGWQLKVTRKRARWPHWSKVVARRRFRKKEDALAGFSQLVEEIHTRGPAML</sequence>
<accession>A0ABT5GG09</accession>
<organism evidence="1 2">
    <name type="scientific">Intrasporangium calvum</name>
    <dbReference type="NCBI Taxonomy" id="53358"/>
    <lineage>
        <taxon>Bacteria</taxon>
        <taxon>Bacillati</taxon>
        <taxon>Actinomycetota</taxon>
        <taxon>Actinomycetes</taxon>
        <taxon>Micrococcales</taxon>
        <taxon>Intrasporangiaceae</taxon>
        <taxon>Intrasporangium</taxon>
    </lineage>
</organism>
<dbReference type="EMBL" id="JAPFQL010000023">
    <property type="protein sequence ID" value="MDC5697038.1"/>
    <property type="molecule type" value="Genomic_DNA"/>
</dbReference>
<dbReference type="RefSeq" id="WP_272461610.1">
    <property type="nucleotide sequence ID" value="NZ_JAPFQL010000023.1"/>
</dbReference>
<protein>
    <submittedName>
        <fullName evidence="1">Uncharacterized protein</fullName>
    </submittedName>
</protein>
<name>A0ABT5GG09_9MICO</name>
<gene>
    <name evidence="1" type="ORF">OO014_07180</name>
</gene>
<dbReference type="Proteomes" id="UP001150259">
    <property type="component" value="Unassembled WGS sequence"/>
</dbReference>
<reference evidence="1 2" key="1">
    <citation type="submission" date="2022-11" db="EMBL/GenBank/DDBJ databases">
        <title>Anaerobic phenanthrene biodegradation by a DNRA strain PheN6.</title>
        <authorList>
            <person name="Zhang Z."/>
        </authorList>
    </citation>
    <scope>NUCLEOTIDE SEQUENCE [LARGE SCALE GENOMIC DNA]</scope>
    <source>
        <strain evidence="1 2">PheN6</strain>
    </source>
</reference>
<proteinExistence type="predicted"/>
<evidence type="ECO:0000313" key="2">
    <source>
        <dbReference type="Proteomes" id="UP001150259"/>
    </source>
</evidence>
<keyword evidence="2" id="KW-1185">Reference proteome</keyword>
<evidence type="ECO:0000313" key="1">
    <source>
        <dbReference type="EMBL" id="MDC5697038.1"/>
    </source>
</evidence>